<evidence type="ECO:0000313" key="2">
    <source>
        <dbReference type="Proteomes" id="UP000191897"/>
    </source>
</evidence>
<dbReference type="AlphaFoldDB" id="A0A1S7PXJ2"/>
<dbReference type="Proteomes" id="UP000191897">
    <property type="component" value="Unassembled WGS sequence"/>
</dbReference>
<protein>
    <submittedName>
        <fullName evidence="1">Uncharacterized protein</fullName>
    </submittedName>
</protein>
<gene>
    <name evidence="1" type="ORF">AGR4C_Cc50122</name>
</gene>
<organism evidence="1 2">
    <name type="scientific">Agrobacterium tumefaciens str. Kerr 14</name>
    <dbReference type="NCBI Taxonomy" id="1183424"/>
    <lineage>
        <taxon>Bacteria</taxon>
        <taxon>Pseudomonadati</taxon>
        <taxon>Pseudomonadota</taxon>
        <taxon>Alphaproteobacteria</taxon>
        <taxon>Hyphomicrobiales</taxon>
        <taxon>Rhizobiaceae</taxon>
        <taxon>Rhizobium/Agrobacterium group</taxon>
        <taxon>Agrobacterium</taxon>
        <taxon>Agrobacterium tumefaciens complex</taxon>
    </lineage>
</organism>
<name>A0A1S7PXJ2_AGRTU</name>
<accession>A0A1S7PXJ2</accession>
<proteinExistence type="predicted"/>
<reference evidence="1 2" key="1">
    <citation type="submission" date="2016-01" db="EMBL/GenBank/DDBJ databases">
        <authorList>
            <person name="Oliw E.H."/>
        </authorList>
    </citation>
    <scope>NUCLEOTIDE SEQUENCE [LARGE SCALE GENOMIC DNA]</scope>
    <source>
        <strain evidence="1 2">Kerr 14</strain>
    </source>
</reference>
<sequence length="100" mass="11006">MSAPLRYGRGDIILVRADRHHVRIVINHLKPSAALGAARHGRLSKPYERLKDRGKQMVNAALADVVSALAERDVPGFGAEAVEPAHVKLAENFRHAGHFR</sequence>
<evidence type="ECO:0000313" key="1">
    <source>
        <dbReference type="EMBL" id="CUX27808.1"/>
    </source>
</evidence>
<dbReference type="EMBL" id="FBWC01000014">
    <property type="protein sequence ID" value="CUX27808.1"/>
    <property type="molecule type" value="Genomic_DNA"/>
</dbReference>